<dbReference type="InterPro" id="IPR025419">
    <property type="entry name" value="DUF4142"/>
</dbReference>
<comment type="caution">
    <text evidence="3">The sequence shown here is derived from an EMBL/GenBank/DDBJ whole genome shotgun (WGS) entry which is preliminary data.</text>
</comment>
<sequence>MKSIFEPMTVKVGGLTLAIAMTCGLSPSASGQDVDVATPRGQVEVEDEGLGGEDVEVRVQSDRRRGTDRARAMNASLSNRQLANWLLVDQRQIVDLAKYGLDRSKSPEVRQLAETVIQDHQDFSKQLRQVNAGDRNDDQAADESDQRRDRRRNLLRNRGEADGREGRDALEGIADRIESGVDRLANRAERVVEETRDAVERNVADVRRRPGGAAAAGWLAIHRDISQRWSQAVRNDLENRDGYEFDAAFVGVLVAAHLKEQAVLEVLRDHADGDLKSTLDQALATTMQHRQSAEQVMQSIKR</sequence>
<feature type="region of interest" description="Disordered" evidence="1">
    <location>
        <begin position="128"/>
        <end position="167"/>
    </location>
</feature>
<protein>
    <submittedName>
        <fullName evidence="3">DUF4142 domain-containing protein</fullName>
    </submittedName>
</protein>
<dbReference type="EMBL" id="VWOX01000007">
    <property type="protein sequence ID" value="KAA5542604.1"/>
    <property type="molecule type" value="Genomic_DNA"/>
</dbReference>
<dbReference type="PANTHER" id="PTHR38593:SF1">
    <property type="entry name" value="BLR2558 PROTEIN"/>
    <property type="match status" value="1"/>
</dbReference>
<name>A0A5M6D538_9BACT</name>
<keyword evidence="4" id="KW-1185">Reference proteome</keyword>
<evidence type="ECO:0000313" key="3">
    <source>
        <dbReference type="EMBL" id="KAA5542604.1"/>
    </source>
</evidence>
<dbReference type="AlphaFoldDB" id="A0A5M6D538"/>
<dbReference type="InterPro" id="IPR012347">
    <property type="entry name" value="Ferritin-like"/>
</dbReference>
<dbReference type="PANTHER" id="PTHR38593">
    <property type="entry name" value="BLR2558 PROTEIN"/>
    <property type="match status" value="1"/>
</dbReference>
<dbReference type="Pfam" id="PF13628">
    <property type="entry name" value="DUF4142"/>
    <property type="match status" value="1"/>
</dbReference>
<accession>A0A5M6D538</accession>
<dbReference type="Proteomes" id="UP000324479">
    <property type="component" value="Unassembled WGS sequence"/>
</dbReference>
<proteinExistence type="predicted"/>
<reference evidence="3 4" key="1">
    <citation type="submission" date="2019-08" db="EMBL/GenBank/DDBJ databases">
        <authorList>
            <person name="Dhanesh K."/>
            <person name="Kumar G."/>
            <person name="Sasikala C."/>
            <person name="Venkata Ramana C."/>
        </authorList>
    </citation>
    <scope>NUCLEOTIDE SEQUENCE [LARGE SCALE GENOMIC DNA]</scope>
    <source>
        <strain evidence="3 4">JC645</strain>
    </source>
</reference>
<evidence type="ECO:0000259" key="2">
    <source>
        <dbReference type="Pfam" id="PF13628"/>
    </source>
</evidence>
<gene>
    <name evidence="3" type="ORF">FYK55_13795</name>
</gene>
<evidence type="ECO:0000256" key="1">
    <source>
        <dbReference type="SAM" id="MobiDB-lite"/>
    </source>
</evidence>
<organism evidence="3 4">
    <name type="scientific">Roseiconus nitratireducens</name>
    <dbReference type="NCBI Taxonomy" id="2605748"/>
    <lineage>
        <taxon>Bacteria</taxon>
        <taxon>Pseudomonadati</taxon>
        <taxon>Planctomycetota</taxon>
        <taxon>Planctomycetia</taxon>
        <taxon>Pirellulales</taxon>
        <taxon>Pirellulaceae</taxon>
        <taxon>Roseiconus</taxon>
    </lineage>
</organism>
<feature type="compositionally biased region" description="Basic and acidic residues" evidence="1">
    <location>
        <begin position="134"/>
        <end position="148"/>
    </location>
</feature>
<dbReference type="Gene3D" id="1.20.1260.10">
    <property type="match status" value="1"/>
</dbReference>
<evidence type="ECO:0000313" key="4">
    <source>
        <dbReference type="Proteomes" id="UP000324479"/>
    </source>
</evidence>
<feature type="domain" description="DUF4142" evidence="2">
    <location>
        <begin position="94"/>
        <end position="159"/>
    </location>
</feature>
<dbReference type="RefSeq" id="WP_150077021.1">
    <property type="nucleotide sequence ID" value="NZ_VWOX01000007.1"/>
</dbReference>
<feature type="compositionally biased region" description="Basic and acidic residues" evidence="1">
    <location>
        <begin position="157"/>
        <end position="167"/>
    </location>
</feature>